<keyword evidence="3" id="KW-0547">Nucleotide-binding</keyword>
<gene>
    <name evidence="3" type="ORF">ENP73_06650</name>
</gene>
<evidence type="ECO:0000259" key="1">
    <source>
        <dbReference type="Pfam" id="PF13173"/>
    </source>
</evidence>
<evidence type="ECO:0000313" key="3">
    <source>
        <dbReference type="EMBL" id="HEH82649.1"/>
    </source>
</evidence>
<dbReference type="Gene3D" id="3.40.50.300">
    <property type="entry name" value="P-loop containing nucleotide triphosphate hydrolases"/>
    <property type="match status" value="1"/>
</dbReference>
<sequence>MLSVLSRIPFTRPQAQELLRRLKEPRPLLQVVLGPRQVGKTTLALQVAQSSGLPYHYASADEPTLKEAPWLETQWTLARRLAQGGEALLVLDEAQKVLGWSETLKRLWDEDTLQGLPLKVVLLGSSPLLLQKGLSESLAGRFEVLRLPHWTFYEMERAFGYTLPEYLYFGGYPGAASLRQEPVRFARYIKDALLETTLGRDILLHTRVEKPALLRRVLELGLLYSGQVLSYTKMLGQLQNAGNTVTLAHYLELLEGAGLLGALQKYAAEPFRRRASSPKLLALNTGLITAVLGLSPEEVWGDTALMGRLVETAVGAHLLAHALQESFEVYYWREKDQEVDFVLRKGKRLLALEVKSAPSKRTKGLEAFTQAFGGKGLLLGPGGIPLETFLQENPLAFL</sequence>
<dbReference type="Pfam" id="PF13173">
    <property type="entry name" value="AAA_14"/>
    <property type="match status" value="1"/>
</dbReference>
<reference evidence="3" key="1">
    <citation type="journal article" date="2020" name="mSystems">
        <title>Genome- and Community-Level Interaction Insights into Carbon Utilization and Element Cycling Functions of Hydrothermarchaeota in Hydrothermal Sediment.</title>
        <authorList>
            <person name="Zhou Z."/>
            <person name="Liu Y."/>
            <person name="Xu W."/>
            <person name="Pan J."/>
            <person name="Luo Z.H."/>
            <person name="Li M."/>
        </authorList>
    </citation>
    <scope>NUCLEOTIDE SEQUENCE [LARGE SCALE GENOMIC DNA]</scope>
    <source>
        <strain evidence="3">SpSt-246</strain>
    </source>
</reference>
<dbReference type="InterPro" id="IPR027417">
    <property type="entry name" value="P-loop_NTPase"/>
</dbReference>
<protein>
    <submittedName>
        <fullName evidence="3">ATP-binding protein</fullName>
    </submittedName>
</protein>
<accession>A0A7C2GFK6</accession>
<dbReference type="SUPFAM" id="SSF52540">
    <property type="entry name" value="P-loop containing nucleoside triphosphate hydrolases"/>
    <property type="match status" value="1"/>
</dbReference>
<keyword evidence="3" id="KW-0067">ATP-binding</keyword>
<evidence type="ECO:0000259" key="2">
    <source>
        <dbReference type="Pfam" id="PF13635"/>
    </source>
</evidence>
<feature type="domain" description="DUF4143" evidence="2">
    <location>
        <begin position="200"/>
        <end position="356"/>
    </location>
</feature>
<dbReference type="Pfam" id="PF13635">
    <property type="entry name" value="DUF4143"/>
    <property type="match status" value="1"/>
</dbReference>
<dbReference type="PANTHER" id="PTHR43566">
    <property type="entry name" value="CONSERVED PROTEIN"/>
    <property type="match status" value="1"/>
</dbReference>
<feature type="domain" description="AAA" evidence="1">
    <location>
        <begin position="30"/>
        <end position="155"/>
    </location>
</feature>
<dbReference type="EMBL" id="DSKL01000254">
    <property type="protein sequence ID" value="HEH82649.1"/>
    <property type="molecule type" value="Genomic_DNA"/>
</dbReference>
<organism evidence="3">
    <name type="scientific">Thermus islandicus</name>
    <dbReference type="NCBI Taxonomy" id="540988"/>
    <lineage>
        <taxon>Bacteria</taxon>
        <taxon>Thermotogati</taxon>
        <taxon>Deinococcota</taxon>
        <taxon>Deinococci</taxon>
        <taxon>Thermales</taxon>
        <taxon>Thermaceae</taxon>
        <taxon>Thermus</taxon>
    </lineage>
</organism>
<proteinExistence type="predicted"/>
<dbReference type="PANTHER" id="PTHR43566:SF1">
    <property type="entry name" value="AAA+ ATPASE DOMAIN-CONTAINING PROTEIN"/>
    <property type="match status" value="1"/>
</dbReference>
<dbReference type="GO" id="GO:0005524">
    <property type="term" value="F:ATP binding"/>
    <property type="evidence" value="ECO:0007669"/>
    <property type="project" value="UniProtKB-KW"/>
</dbReference>
<comment type="caution">
    <text evidence="3">The sequence shown here is derived from an EMBL/GenBank/DDBJ whole genome shotgun (WGS) entry which is preliminary data.</text>
</comment>
<dbReference type="AlphaFoldDB" id="A0A7C2GFK6"/>
<dbReference type="InterPro" id="IPR041682">
    <property type="entry name" value="AAA_14"/>
</dbReference>
<dbReference type="InterPro" id="IPR025420">
    <property type="entry name" value="DUF4143"/>
</dbReference>
<name>A0A7C2GFK6_9DEIN</name>